<reference evidence="1 2" key="1">
    <citation type="journal article" date="2014" name="Genome Biol. Evol.">
        <title>The genome of the myxosporean Thelohanellus kitauei shows adaptations to nutrient acquisition within its fish host.</title>
        <authorList>
            <person name="Yang Y."/>
            <person name="Xiong J."/>
            <person name="Zhou Z."/>
            <person name="Huo F."/>
            <person name="Miao W."/>
            <person name="Ran C."/>
            <person name="Liu Y."/>
            <person name="Zhang J."/>
            <person name="Feng J."/>
            <person name="Wang M."/>
            <person name="Wang M."/>
            <person name="Wang L."/>
            <person name="Yao B."/>
        </authorList>
    </citation>
    <scope>NUCLEOTIDE SEQUENCE [LARGE SCALE GENOMIC DNA]</scope>
    <source>
        <strain evidence="1">Wuqing</strain>
    </source>
</reference>
<comment type="caution">
    <text evidence="1">The sequence shown here is derived from an EMBL/GenBank/DDBJ whole genome shotgun (WGS) entry which is preliminary data.</text>
</comment>
<proteinExistence type="predicted"/>
<protein>
    <submittedName>
        <fullName evidence="1">Uncharacterized protein</fullName>
    </submittedName>
</protein>
<sequence>MKTNALSLRIQDDLNATGLLTVEGLEPTAQSFTSGSEVNQVTFKMVLEPIKMLLEKFRSNNRIVNEQSCVKLFKTLLLIVKSYRLSISSARELLFLNKFVQKDDNRFVSCSDEVIVLYLKIMSQLFKKYDLLCHVSCFTFILTLNTLFKTKSMEILRYSLKLLHVLFGKHHRPISFESFINYKEILDRIFPGIATSLFQKLCLEEKRSLIRIKILEVLADLIVYFIGDHLPDKYSKDSVVDISSPYTNSNRVSFIIKTIINECSLSGSQDIKTTCSVFTSRIMIELLRITEKSRA</sequence>
<dbReference type="AlphaFoldDB" id="A0A0C2M0D2"/>
<evidence type="ECO:0000313" key="1">
    <source>
        <dbReference type="EMBL" id="KII60480.1"/>
    </source>
</evidence>
<evidence type="ECO:0000313" key="2">
    <source>
        <dbReference type="Proteomes" id="UP000031668"/>
    </source>
</evidence>
<dbReference type="EMBL" id="JWZT01005600">
    <property type="protein sequence ID" value="KII60480.1"/>
    <property type="molecule type" value="Genomic_DNA"/>
</dbReference>
<keyword evidence="2" id="KW-1185">Reference proteome</keyword>
<dbReference type="Proteomes" id="UP000031668">
    <property type="component" value="Unassembled WGS sequence"/>
</dbReference>
<accession>A0A0C2M0D2</accession>
<gene>
    <name evidence="1" type="ORF">RF11_08408</name>
</gene>
<name>A0A0C2M0D2_THEKT</name>
<organism evidence="1 2">
    <name type="scientific">Thelohanellus kitauei</name>
    <name type="common">Myxosporean</name>
    <dbReference type="NCBI Taxonomy" id="669202"/>
    <lineage>
        <taxon>Eukaryota</taxon>
        <taxon>Metazoa</taxon>
        <taxon>Cnidaria</taxon>
        <taxon>Myxozoa</taxon>
        <taxon>Myxosporea</taxon>
        <taxon>Bivalvulida</taxon>
        <taxon>Platysporina</taxon>
        <taxon>Myxobolidae</taxon>
        <taxon>Thelohanellus</taxon>
    </lineage>
</organism>